<evidence type="ECO:0000313" key="10">
    <source>
        <dbReference type="Ensembl" id="ENSFHEP00000024313.1"/>
    </source>
</evidence>
<evidence type="ECO:0000256" key="7">
    <source>
        <dbReference type="ARBA" id="ARBA00023136"/>
    </source>
</evidence>
<name>A0A3Q2QB37_FUNHE</name>
<dbReference type="Pfam" id="PF04178">
    <property type="entry name" value="Got1"/>
    <property type="match status" value="1"/>
</dbReference>
<dbReference type="GeneTree" id="ENSGT00390000018525"/>
<dbReference type="GO" id="GO:0016020">
    <property type="term" value="C:membrane"/>
    <property type="evidence" value="ECO:0007669"/>
    <property type="project" value="UniProtKB-SubCell"/>
</dbReference>
<comment type="function">
    <text evidence="1 9">May be involved in fusion of retrograde transport vesicles derived from an endocytic compartment with the Golgi complex.</text>
</comment>
<dbReference type="PANTHER" id="PTHR23137">
    <property type="entry name" value="VESICLE TRANSPORT PROTEIN-RELATED"/>
    <property type="match status" value="1"/>
</dbReference>
<dbReference type="PANTHER" id="PTHR23137:SF1">
    <property type="entry name" value="VESICLE TRANSPORT PROTEIN SFT2B"/>
    <property type="match status" value="1"/>
</dbReference>
<sequence length="223" mass="23730">MVARSGTAGGSAAPVDVRNCSSFRNFDGSPVLPGATEPRTAGEVLDVLQGFWCLKTEFMDKLKQVLSGQDGGGGGADGSGILETANQASTLAWGTRMKGFLICFLLGAFCSILATCLLWIPGFGLPVFAVLYTLGNVSALASTMFLIGPLRQLKNMCAKVRALATAVMLVCLVLTLCAAFWWKNNGLALLFCVLQFLAFTWYGLSYIPFARDAVLKLFSVCVS</sequence>
<evidence type="ECO:0000256" key="1">
    <source>
        <dbReference type="ARBA" id="ARBA00003566"/>
    </source>
</evidence>
<dbReference type="GO" id="GO:0015031">
    <property type="term" value="P:protein transport"/>
    <property type="evidence" value="ECO:0007669"/>
    <property type="project" value="UniProtKB-KW"/>
</dbReference>
<keyword evidence="5 9" id="KW-0653">Protein transport</keyword>
<evidence type="ECO:0000313" key="11">
    <source>
        <dbReference type="Proteomes" id="UP000265000"/>
    </source>
</evidence>
<evidence type="ECO:0000256" key="8">
    <source>
        <dbReference type="ARBA" id="ARBA00025800"/>
    </source>
</evidence>
<comment type="subcellular location">
    <subcellularLocation>
        <location evidence="2 9">Membrane</location>
        <topology evidence="2 9">Multi-pass membrane protein</topology>
    </subcellularLocation>
</comment>
<dbReference type="GO" id="GO:0012505">
    <property type="term" value="C:endomembrane system"/>
    <property type="evidence" value="ECO:0007669"/>
    <property type="project" value="UniProtKB-ARBA"/>
</dbReference>
<feature type="transmembrane region" description="Helical" evidence="9">
    <location>
        <begin position="188"/>
        <end position="209"/>
    </location>
</feature>
<keyword evidence="4 9" id="KW-0812">Transmembrane</keyword>
<dbReference type="GO" id="GO:0016192">
    <property type="term" value="P:vesicle-mediated transport"/>
    <property type="evidence" value="ECO:0007669"/>
    <property type="project" value="InterPro"/>
</dbReference>
<reference evidence="10" key="1">
    <citation type="submission" date="2025-08" db="UniProtKB">
        <authorList>
            <consortium name="Ensembl"/>
        </authorList>
    </citation>
    <scope>IDENTIFICATION</scope>
</reference>
<organism evidence="10 11">
    <name type="scientific">Fundulus heteroclitus</name>
    <name type="common">Killifish</name>
    <name type="synonym">Mummichog</name>
    <dbReference type="NCBI Taxonomy" id="8078"/>
    <lineage>
        <taxon>Eukaryota</taxon>
        <taxon>Metazoa</taxon>
        <taxon>Chordata</taxon>
        <taxon>Craniata</taxon>
        <taxon>Vertebrata</taxon>
        <taxon>Euteleostomi</taxon>
        <taxon>Actinopterygii</taxon>
        <taxon>Neopterygii</taxon>
        <taxon>Teleostei</taxon>
        <taxon>Neoteleostei</taxon>
        <taxon>Acanthomorphata</taxon>
        <taxon>Ovalentaria</taxon>
        <taxon>Atherinomorphae</taxon>
        <taxon>Cyprinodontiformes</taxon>
        <taxon>Fundulidae</taxon>
        <taxon>Fundulus</taxon>
    </lineage>
</organism>
<dbReference type="STRING" id="8078.ENSFHEP00000024313"/>
<keyword evidence="7 9" id="KW-0472">Membrane</keyword>
<keyword evidence="11" id="KW-1185">Reference proteome</keyword>
<reference evidence="10" key="2">
    <citation type="submission" date="2025-09" db="UniProtKB">
        <authorList>
            <consortium name="Ensembl"/>
        </authorList>
    </citation>
    <scope>IDENTIFICATION</scope>
</reference>
<evidence type="ECO:0000256" key="4">
    <source>
        <dbReference type="ARBA" id="ARBA00022692"/>
    </source>
</evidence>
<evidence type="ECO:0000256" key="2">
    <source>
        <dbReference type="ARBA" id="ARBA00004141"/>
    </source>
</evidence>
<protein>
    <recommendedName>
        <fullName evidence="9">Vesicle transport protein</fullName>
    </recommendedName>
</protein>
<evidence type="ECO:0000256" key="3">
    <source>
        <dbReference type="ARBA" id="ARBA00022448"/>
    </source>
</evidence>
<keyword evidence="3 9" id="KW-0813">Transport</keyword>
<dbReference type="GO" id="GO:0005737">
    <property type="term" value="C:cytoplasm"/>
    <property type="evidence" value="ECO:0007669"/>
    <property type="project" value="UniProtKB-ARBA"/>
</dbReference>
<comment type="similarity">
    <text evidence="8 9">Belongs to the SFT2 family.</text>
</comment>
<dbReference type="AlphaFoldDB" id="A0A3Q2QB37"/>
<evidence type="ECO:0000256" key="9">
    <source>
        <dbReference type="RuleBase" id="RU363111"/>
    </source>
</evidence>
<dbReference type="InterPro" id="IPR011691">
    <property type="entry name" value="Vesicle_transpt_SFT2"/>
</dbReference>
<dbReference type="Ensembl" id="ENSFHET00000008138.1">
    <property type="protein sequence ID" value="ENSFHEP00000024313.1"/>
    <property type="gene ID" value="ENSFHEG00000005775.1"/>
</dbReference>
<dbReference type="InterPro" id="IPR007305">
    <property type="entry name" value="Vesicle_transpt_Got1/SFT2"/>
</dbReference>
<feature type="transmembrane region" description="Helical" evidence="9">
    <location>
        <begin position="160"/>
        <end position="182"/>
    </location>
</feature>
<feature type="transmembrane region" description="Helical" evidence="9">
    <location>
        <begin position="99"/>
        <end position="120"/>
    </location>
</feature>
<evidence type="ECO:0000256" key="5">
    <source>
        <dbReference type="ARBA" id="ARBA00022927"/>
    </source>
</evidence>
<accession>A0A3Q2QB37</accession>
<evidence type="ECO:0000256" key="6">
    <source>
        <dbReference type="ARBA" id="ARBA00022989"/>
    </source>
</evidence>
<feature type="transmembrane region" description="Helical" evidence="9">
    <location>
        <begin position="126"/>
        <end position="148"/>
    </location>
</feature>
<dbReference type="Proteomes" id="UP000265000">
    <property type="component" value="Unplaced"/>
</dbReference>
<proteinExistence type="inferred from homology"/>
<keyword evidence="6 9" id="KW-1133">Transmembrane helix</keyword>